<dbReference type="Gene3D" id="3.10.180.10">
    <property type="entry name" value="2,3-Dihydroxybiphenyl 1,2-Dioxygenase, domain 1"/>
    <property type="match status" value="1"/>
</dbReference>
<evidence type="ECO:0000313" key="2">
    <source>
        <dbReference type="EMBL" id="QVV87893.1"/>
    </source>
</evidence>
<dbReference type="AlphaFoldDB" id="A0A8E7AYS9"/>
<sequence length="166" mass="18783">MASVQKISTCLWFDTEALEAAQFYTAIFKKASIGRITRYGKEGFEYHQKPEGSVMTVEFTLDGTPFLALNGGSIFKFSEAISFIIHCSDQDEVDYFWEKLTEEGDPAAQQCGWLKDKYGVSWQVIPVEMVDLLNDPDNEKSQKVMAAMLPMKKIDLATLKEVYVRG</sequence>
<feature type="domain" description="PhnB-like" evidence="1">
    <location>
        <begin position="5"/>
        <end position="125"/>
    </location>
</feature>
<dbReference type="KEGG" id="mrtj:KHC33_11145"/>
<dbReference type="RefSeq" id="WP_214418712.1">
    <property type="nucleotide sequence ID" value="NZ_CP075546.1"/>
</dbReference>
<dbReference type="PANTHER" id="PTHR33990">
    <property type="entry name" value="PROTEIN YJDN-RELATED"/>
    <property type="match status" value="1"/>
</dbReference>
<dbReference type="InterPro" id="IPR009725">
    <property type="entry name" value="3_dmu_93_MTrfase"/>
</dbReference>
<name>A0A8E7AYS9_9EURY</name>
<protein>
    <submittedName>
        <fullName evidence="2">VOC family protein</fullName>
    </submittedName>
</protein>
<dbReference type="PIRSF" id="PIRSF021700">
    <property type="entry name" value="3_dmu_93_MTrfase"/>
    <property type="match status" value="1"/>
</dbReference>
<dbReference type="PANTHER" id="PTHR33990:SF2">
    <property type="entry name" value="PHNB-LIKE DOMAIN-CONTAINING PROTEIN"/>
    <property type="match status" value="1"/>
</dbReference>
<dbReference type="SUPFAM" id="SSF54593">
    <property type="entry name" value="Glyoxalase/Bleomycin resistance protein/Dihydroxybiphenyl dioxygenase"/>
    <property type="match status" value="1"/>
</dbReference>
<keyword evidence="3" id="KW-1185">Reference proteome</keyword>
<dbReference type="GeneID" id="65097747"/>
<accession>A0A8E7AYS9</accession>
<gene>
    <name evidence="2" type="ORF">KHC33_11145</name>
</gene>
<evidence type="ECO:0000313" key="3">
    <source>
        <dbReference type="Proteomes" id="UP000680656"/>
    </source>
</evidence>
<dbReference type="CDD" id="cd06588">
    <property type="entry name" value="PhnB_like"/>
    <property type="match status" value="1"/>
</dbReference>
<evidence type="ECO:0000259" key="1">
    <source>
        <dbReference type="Pfam" id="PF06983"/>
    </source>
</evidence>
<dbReference type="EMBL" id="CP075546">
    <property type="protein sequence ID" value="QVV87893.1"/>
    <property type="molecule type" value="Genomic_DNA"/>
</dbReference>
<dbReference type="InterPro" id="IPR028973">
    <property type="entry name" value="PhnB-like"/>
</dbReference>
<dbReference type="InterPro" id="IPR029068">
    <property type="entry name" value="Glyas_Bleomycin-R_OHBP_Dase"/>
</dbReference>
<proteinExistence type="predicted"/>
<organism evidence="2 3">
    <name type="scientific">Methanospirillum purgamenti</name>
    <dbReference type="NCBI Taxonomy" id="2834276"/>
    <lineage>
        <taxon>Archaea</taxon>
        <taxon>Methanobacteriati</taxon>
        <taxon>Methanobacteriota</taxon>
        <taxon>Stenosarchaea group</taxon>
        <taxon>Methanomicrobia</taxon>
        <taxon>Methanomicrobiales</taxon>
        <taxon>Methanospirillaceae</taxon>
        <taxon>Methanospirillum</taxon>
    </lineage>
</organism>
<dbReference type="Pfam" id="PF06983">
    <property type="entry name" value="3-dmu-9_3-mt"/>
    <property type="match status" value="1"/>
</dbReference>
<dbReference type="Proteomes" id="UP000680656">
    <property type="component" value="Chromosome"/>
</dbReference>
<reference evidence="2 3" key="1">
    <citation type="submission" date="2021-05" db="EMBL/GenBank/DDBJ databases">
        <title>A novel Methanospirillum isolate from a pyrite-forming mixed culture.</title>
        <authorList>
            <person name="Bunk B."/>
            <person name="Sproer C."/>
            <person name="Spring S."/>
            <person name="Pester M."/>
        </authorList>
    </citation>
    <scope>NUCLEOTIDE SEQUENCE [LARGE SCALE GENOMIC DNA]</scope>
    <source>
        <strain evidence="2 3">J.3.6.1-F.2.7.3</strain>
    </source>
</reference>